<evidence type="ECO:0000256" key="1">
    <source>
        <dbReference type="ARBA" id="ARBA00010618"/>
    </source>
</evidence>
<dbReference type="GO" id="GO:0006412">
    <property type="term" value="P:translation"/>
    <property type="evidence" value="ECO:0007669"/>
    <property type="project" value="UniProtKB-UniRule"/>
</dbReference>
<dbReference type="NCBIfam" id="TIGR01079">
    <property type="entry name" value="rplX_bact"/>
    <property type="match status" value="1"/>
</dbReference>
<dbReference type="OrthoDB" id="9807419at2"/>
<feature type="domain" description="Large ribosomal subunit protein uL24 C-terminal" evidence="9">
    <location>
        <begin position="40"/>
        <end position="104"/>
    </location>
</feature>
<dbReference type="InterPro" id="IPR003256">
    <property type="entry name" value="Ribosomal_uL24"/>
</dbReference>
<evidence type="ECO:0000256" key="2">
    <source>
        <dbReference type="ARBA" id="ARBA00022730"/>
    </source>
</evidence>
<dbReference type="GO" id="GO:0003735">
    <property type="term" value="F:structural constituent of ribosome"/>
    <property type="evidence" value="ECO:0007669"/>
    <property type="project" value="InterPro"/>
</dbReference>
<comment type="caution">
    <text evidence="10">The sequence shown here is derived from an EMBL/GenBank/DDBJ whole genome shotgun (WGS) entry which is preliminary data.</text>
</comment>
<dbReference type="Gene3D" id="2.30.30.30">
    <property type="match status" value="1"/>
</dbReference>
<protein>
    <recommendedName>
        <fullName evidence="6 8">Large ribosomal subunit protein uL24</fullName>
    </recommendedName>
</protein>
<keyword evidence="5 8" id="KW-0687">Ribonucleoprotein</keyword>
<dbReference type="Pfam" id="PF17136">
    <property type="entry name" value="ribosomal_L24"/>
    <property type="match status" value="1"/>
</dbReference>
<dbReference type="AlphaFoldDB" id="A0A023D5Q2"/>
<dbReference type="InterPro" id="IPR008991">
    <property type="entry name" value="Translation_prot_SH3-like_sf"/>
</dbReference>
<evidence type="ECO:0000256" key="3">
    <source>
        <dbReference type="ARBA" id="ARBA00022884"/>
    </source>
</evidence>
<comment type="function">
    <text evidence="7 8">One of the proteins that surrounds the polypeptide exit tunnel on the outside of the subunit.</text>
</comment>
<keyword evidence="3 8" id="KW-0694">RNA-binding</keyword>
<name>A0A023D5Q2_ACIMT</name>
<evidence type="ECO:0000256" key="5">
    <source>
        <dbReference type="ARBA" id="ARBA00023274"/>
    </source>
</evidence>
<dbReference type="InterPro" id="IPR057264">
    <property type="entry name" value="Ribosomal_uL24_C"/>
</dbReference>
<keyword evidence="11" id="KW-1185">Reference proteome</keyword>
<keyword evidence="4 8" id="KW-0689">Ribosomal protein</keyword>
<evidence type="ECO:0000256" key="8">
    <source>
        <dbReference type="HAMAP-Rule" id="MF_01326"/>
    </source>
</evidence>
<reference evidence="11" key="1">
    <citation type="journal article" date="2014" name="FEMS Microbiol. Lett.">
        <title>Draft Genomic DNA Sequence of the Facultatively Methylotrophic Bacterium Acidomonas methanolica type strain MB58.</title>
        <authorList>
            <person name="Higashiura N."/>
            <person name="Hadano H."/>
            <person name="Hirakawa H."/>
            <person name="Matsutani M."/>
            <person name="Takabe S."/>
            <person name="Matsushita K."/>
            <person name="Azuma Y."/>
        </authorList>
    </citation>
    <scope>NUCLEOTIDE SEQUENCE [LARGE SCALE GENOMIC DNA]</scope>
    <source>
        <strain evidence="11">MB58</strain>
    </source>
</reference>
<dbReference type="GO" id="GO:0005840">
    <property type="term" value="C:ribosome"/>
    <property type="evidence" value="ECO:0007669"/>
    <property type="project" value="UniProtKB-KW"/>
</dbReference>
<comment type="similarity">
    <text evidence="1 8">Belongs to the universal ribosomal protein uL24 family.</text>
</comment>
<dbReference type="InterPro" id="IPR041988">
    <property type="entry name" value="Ribosomal_uL24_KOW"/>
</dbReference>
<sequence>MAARIKKGDLVLVLSGSARGTRGEVLAVLPQAEKAVVRGVAVAKRHTKPNRVNQDGGIVAKEMPVHLSNLKLVDPKSGKPTRVGFRVLADGRKVRVAKATGEVIEG</sequence>
<organism evidence="10 11">
    <name type="scientific">Acidomonas methanolica NBRC 104435</name>
    <dbReference type="NCBI Taxonomy" id="1231351"/>
    <lineage>
        <taxon>Bacteria</taxon>
        <taxon>Pseudomonadati</taxon>
        <taxon>Pseudomonadota</taxon>
        <taxon>Alphaproteobacteria</taxon>
        <taxon>Acetobacterales</taxon>
        <taxon>Acetobacteraceae</taxon>
        <taxon>Acidomonas</taxon>
    </lineage>
</organism>
<dbReference type="PROSITE" id="PS01108">
    <property type="entry name" value="RIBOSOMAL_L24"/>
    <property type="match status" value="1"/>
</dbReference>
<dbReference type="GO" id="GO:0019843">
    <property type="term" value="F:rRNA binding"/>
    <property type="evidence" value="ECO:0007669"/>
    <property type="project" value="UniProtKB-UniRule"/>
</dbReference>
<dbReference type="PANTHER" id="PTHR12903">
    <property type="entry name" value="MITOCHONDRIAL RIBOSOMAL PROTEIN L24"/>
    <property type="match status" value="1"/>
</dbReference>
<dbReference type="Proteomes" id="UP000019760">
    <property type="component" value="Unassembled WGS sequence"/>
</dbReference>
<evidence type="ECO:0000313" key="11">
    <source>
        <dbReference type="Proteomes" id="UP000019760"/>
    </source>
</evidence>
<dbReference type="EMBL" id="BAND01000063">
    <property type="protein sequence ID" value="GAJ29483.1"/>
    <property type="molecule type" value="Genomic_DNA"/>
</dbReference>
<dbReference type="GO" id="GO:1990904">
    <property type="term" value="C:ribonucleoprotein complex"/>
    <property type="evidence" value="ECO:0007669"/>
    <property type="project" value="UniProtKB-KW"/>
</dbReference>
<dbReference type="SUPFAM" id="SSF50104">
    <property type="entry name" value="Translation proteins SH3-like domain"/>
    <property type="match status" value="1"/>
</dbReference>
<evidence type="ECO:0000256" key="6">
    <source>
        <dbReference type="ARBA" id="ARBA00035206"/>
    </source>
</evidence>
<accession>A0A023D5Q2</accession>
<evidence type="ECO:0000313" key="10">
    <source>
        <dbReference type="EMBL" id="GAJ29483.1"/>
    </source>
</evidence>
<proteinExistence type="inferred from homology"/>
<dbReference type="CDD" id="cd06089">
    <property type="entry name" value="KOW_RPL26"/>
    <property type="match status" value="1"/>
</dbReference>
<evidence type="ECO:0000256" key="4">
    <source>
        <dbReference type="ARBA" id="ARBA00022980"/>
    </source>
</evidence>
<comment type="function">
    <text evidence="8">One of two assembly initiator proteins, it binds directly to the 5'-end of the 23S rRNA, where it nucleates assembly of the 50S subunit.</text>
</comment>
<dbReference type="InterPro" id="IPR005825">
    <property type="entry name" value="Ribosomal_uL24_CS"/>
</dbReference>
<reference evidence="10 11" key="2">
    <citation type="journal article" date="2014" name="FEMS Microbiol. Lett.">
        <title>Draft genomic DNA sequence of the facultatively methylotrophic bacterium Acidomonas methanolica type strain MB58.</title>
        <authorList>
            <person name="Higashiura N."/>
            <person name="Hadano H."/>
            <person name="Hirakawa H."/>
            <person name="Matsutani M."/>
            <person name="Takabe S."/>
            <person name="Matsushita K."/>
            <person name="Azuma Y."/>
        </authorList>
    </citation>
    <scope>NUCLEOTIDE SEQUENCE [LARGE SCALE GENOMIC DNA]</scope>
    <source>
        <strain evidence="10 11">MB58</strain>
    </source>
</reference>
<evidence type="ECO:0000259" key="9">
    <source>
        <dbReference type="Pfam" id="PF17136"/>
    </source>
</evidence>
<dbReference type="HAMAP" id="MF_01326_B">
    <property type="entry name" value="Ribosomal_uL24_B"/>
    <property type="match status" value="1"/>
</dbReference>
<keyword evidence="2 8" id="KW-0699">rRNA-binding</keyword>
<dbReference type="RefSeq" id="WP_042059418.1">
    <property type="nucleotide sequence ID" value="NZ_BAND01000063.1"/>
</dbReference>
<dbReference type="InterPro" id="IPR014722">
    <property type="entry name" value="Rib_uL2_dom2"/>
</dbReference>
<comment type="subunit">
    <text evidence="8">Part of the 50S ribosomal subunit.</text>
</comment>
<dbReference type="FunFam" id="2.30.30.30:FF:000004">
    <property type="entry name" value="50S ribosomal protein L24"/>
    <property type="match status" value="1"/>
</dbReference>
<evidence type="ECO:0000256" key="7">
    <source>
        <dbReference type="ARBA" id="ARBA00058688"/>
    </source>
</evidence>
<gene>
    <name evidence="8" type="primary">rplX</name>
    <name evidence="10" type="ORF">Amme_063_021</name>
</gene>